<keyword evidence="2" id="KW-0472">Membrane</keyword>
<dbReference type="EMBL" id="MRZV01000031">
    <property type="protein sequence ID" value="PIK61455.1"/>
    <property type="molecule type" value="Genomic_DNA"/>
</dbReference>
<name>A0A2G8LMJ1_STIJA</name>
<dbReference type="STRING" id="307972.A0A2G8LMJ1"/>
<evidence type="ECO:0000256" key="1">
    <source>
        <dbReference type="SAM" id="MobiDB-lite"/>
    </source>
</evidence>
<reference evidence="3 4" key="1">
    <citation type="journal article" date="2017" name="PLoS Biol.">
        <title>The sea cucumber genome provides insights into morphological evolution and visceral regeneration.</title>
        <authorList>
            <person name="Zhang X."/>
            <person name="Sun L."/>
            <person name="Yuan J."/>
            <person name="Sun Y."/>
            <person name="Gao Y."/>
            <person name="Zhang L."/>
            <person name="Li S."/>
            <person name="Dai H."/>
            <person name="Hamel J.F."/>
            <person name="Liu C."/>
            <person name="Yu Y."/>
            <person name="Liu S."/>
            <person name="Lin W."/>
            <person name="Guo K."/>
            <person name="Jin S."/>
            <person name="Xu P."/>
            <person name="Storey K.B."/>
            <person name="Huan P."/>
            <person name="Zhang T."/>
            <person name="Zhou Y."/>
            <person name="Zhang J."/>
            <person name="Lin C."/>
            <person name="Li X."/>
            <person name="Xing L."/>
            <person name="Huo D."/>
            <person name="Sun M."/>
            <person name="Wang L."/>
            <person name="Mercier A."/>
            <person name="Li F."/>
            <person name="Yang H."/>
            <person name="Xiang J."/>
        </authorList>
    </citation>
    <scope>NUCLEOTIDE SEQUENCE [LARGE SCALE GENOMIC DNA]</scope>
    <source>
        <strain evidence="3">Shaxun</strain>
        <tissue evidence="3">Muscle</tissue>
    </source>
</reference>
<feature type="region of interest" description="Disordered" evidence="1">
    <location>
        <begin position="359"/>
        <end position="385"/>
    </location>
</feature>
<evidence type="ECO:0000256" key="2">
    <source>
        <dbReference type="SAM" id="Phobius"/>
    </source>
</evidence>
<organism evidence="3 4">
    <name type="scientific">Stichopus japonicus</name>
    <name type="common">Sea cucumber</name>
    <dbReference type="NCBI Taxonomy" id="307972"/>
    <lineage>
        <taxon>Eukaryota</taxon>
        <taxon>Metazoa</taxon>
        <taxon>Echinodermata</taxon>
        <taxon>Eleutherozoa</taxon>
        <taxon>Echinozoa</taxon>
        <taxon>Holothuroidea</taxon>
        <taxon>Aspidochirotacea</taxon>
        <taxon>Aspidochirotida</taxon>
        <taxon>Stichopodidae</taxon>
        <taxon>Apostichopus</taxon>
    </lineage>
</organism>
<dbReference type="PANTHER" id="PTHR37397:SF1">
    <property type="entry name" value="LTD DOMAIN-CONTAINING PROTEIN"/>
    <property type="match status" value="1"/>
</dbReference>
<evidence type="ECO:0000313" key="4">
    <source>
        <dbReference type="Proteomes" id="UP000230750"/>
    </source>
</evidence>
<dbReference type="AlphaFoldDB" id="A0A2G8LMJ1"/>
<keyword evidence="2" id="KW-1133">Transmembrane helix</keyword>
<protein>
    <submittedName>
        <fullName evidence="3">Uncharacterized protein</fullName>
    </submittedName>
</protein>
<dbReference type="PANTHER" id="PTHR37397">
    <property type="entry name" value="SI:CH211-183D21.1"/>
    <property type="match status" value="1"/>
</dbReference>
<keyword evidence="4" id="KW-1185">Reference proteome</keyword>
<evidence type="ECO:0000313" key="3">
    <source>
        <dbReference type="EMBL" id="PIK61455.1"/>
    </source>
</evidence>
<proteinExistence type="predicted"/>
<dbReference type="OrthoDB" id="10069759at2759"/>
<sequence length="385" mass="42854">MKVLYSRLGKVYRTYEINGRRTDSNGLFLLGYDRMKFPAPDMSVFAYNGNYIKNGPNGIALHRGKANDFPQRSRMTDDNLIDAVVYGVDADVVVQDLIDVLTPGKPQAFEVSSLSEADESINRCVEEGVAVYRSAHISPKFPNFCPYNDVRVVINEISLDPETQFIEIWDMGISLSSLSKGNYQLFVNFIFKSIVEYLVLILIIIMDTLYSAGIRPKVLMALCRNSSKKGYINEIWNRTDSGGYFVIGTPSVTPRSQYLNTFASGFIHTSSGAVALYKTANGYNSQDGSISTTGLLDAMVYADPREPLAGSLVQTLTPQSSPLPSLLLQEDDASISRCFSDQTRTVDVFSVRPNTPKSLNDCPIFENRRDHQRNQRGPSGRLARL</sequence>
<gene>
    <name evidence="3" type="ORF">BSL78_01580</name>
</gene>
<comment type="caution">
    <text evidence="3">The sequence shown here is derived from an EMBL/GenBank/DDBJ whole genome shotgun (WGS) entry which is preliminary data.</text>
</comment>
<dbReference type="Proteomes" id="UP000230750">
    <property type="component" value="Unassembled WGS sequence"/>
</dbReference>
<feature type="transmembrane region" description="Helical" evidence="2">
    <location>
        <begin position="185"/>
        <end position="206"/>
    </location>
</feature>
<keyword evidence="2" id="KW-0812">Transmembrane</keyword>
<accession>A0A2G8LMJ1</accession>